<keyword evidence="1" id="KW-0812">Transmembrane</keyword>
<accession>A0A1N7QWP2</accession>
<feature type="transmembrane region" description="Helical" evidence="1">
    <location>
        <begin position="12"/>
        <end position="30"/>
    </location>
</feature>
<feature type="transmembrane region" description="Helical" evidence="1">
    <location>
        <begin position="91"/>
        <end position="111"/>
    </location>
</feature>
<keyword evidence="1" id="KW-0472">Membrane</keyword>
<dbReference type="AlphaFoldDB" id="A0A1N7QWP2"/>
<dbReference type="RefSeq" id="WP_076396322.1">
    <property type="nucleotide sequence ID" value="NZ_FTOV01000019.1"/>
</dbReference>
<feature type="transmembrane region" description="Helical" evidence="1">
    <location>
        <begin position="290"/>
        <end position="308"/>
    </location>
</feature>
<dbReference type="EMBL" id="FTOV01000019">
    <property type="protein sequence ID" value="SIT26887.1"/>
    <property type="molecule type" value="Genomic_DNA"/>
</dbReference>
<sequence>MFKLFDEKINGFLFIIIFPFLLFFMSYYGFETSYVIGIKSWEKAPDFMFSSVYAYRVIPNYLSVHVTEIMTFVVNNYIPFAKSFLLKQGSLFYHSTFLINAFFFLLTSLVLHKILELKPVEILSSEKVRRMVHLIAVFFIVILQYVPTNCDCIALFFYVLGMFLTLKYLQHKKPTDLLGLSIVIFISTFVRETACLNIAFFAAVFIDPENLKNRKFAFVKETSLLVIAFILPYIALRLVIPQKASFVEGIYLIKNFTSPYNLAGLLFGILGVYFSYGFSDETGKMMMKKYLFFALPYLLMITLVGLFWEARLFMPLLITGIVTASYQFKNSLPER</sequence>
<evidence type="ECO:0008006" key="4">
    <source>
        <dbReference type="Google" id="ProtNLM"/>
    </source>
</evidence>
<feature type="transmembrane region" description="Helical" evidence="1">
    <location>
        <begin position="132"/>
        <end position="160"/>
    </location>
</feature>
<dbReference type="OrthoDB" id="1274296at2"/>
<organism evidence="2 3">
    <name type="scientific">Chryseobacterium gambrini</name>
    <dbReference type="NCBI Taxonomy" id="373672"/>
    <lineage>
        <taxon>Bacteria</taxon>
        <taxon>Pseudomonadati</taxon>
        <taxon>Bacteroidota</taxon>
        <taxon>Flavobacteriia</taxon>
        <taxon>Flavobacteriales</taxon>
        <taxon>Weeksellaceae</taxon>
        <taxon>Chryseobacterium group</taxon>
        <taxon>Chryseobacterium</taxon>
    </lineage>
</organism>
<keyword evidence="1" id="KW-1133">Transmembrane helix</keyword>
<feature type="transmembrane region" description="Helical" evidence="1">
    <location>
        <begin position="218"/>
        <end position="240"/>
    </location>
</feature>
<protein>
    <recommendedName>
        <fullName evidence="4">Dolichyl-phosphate-mannose-protein mannosyltransferase</fullName>
    </recommendedName>
</protein>
<reference evidence="2 3" key="1">
    <citation type="submission" date="2017-01" db="EMBL/GenBank/DDBJ databases">
        <authorList>
            <person name="Mah S.A."/>
            <person name="Swanson W.J."/>
            <person name="Moy G.W."/>
            <person name="Vacquier V.D."/>
        </authorList>
    </citation>
    <scope>NUCLEOTIDE SEQUENCE [LARGE SCALE GENOMIC DNA]</scope>
    <source>
        <strain evidence="2 3">DSM 18014</strain>
    </source>
</reference>
<proteinExistence type="predicted"/>
<feature type="transmembrane region" description="Helical" evidence="1">
    <location>
        <begin position="180"/>
        <end position="206"/>
    </location>
</feature>
<dbReference type="Proteomes" id="UP000185781">
    <property type="component" value="Unassembled WGS sequence"/>
</dbReference>
<evidence type="ECO:0000313" key="3">
    <source>
        <dbReference type="Proteomes" id="UP000185781"/>
    </source>
</evidence>
<feature type="transmembrane region" description="Helical" evidence="1">
    <location>
        <begin position="260"/>
        <end position="278"/>
    </location>
</feature>
<dbReference type="STRING" id="373672.SAMN05421785_11966"/>
<evidence type="ECO:0000313" key="2">
    <source>
        <dbReference type="EMBL" id="SIT26887.1"/>
    </source>
</evidence>
<evidence type="ECO:0000256" key="1">
    <source>
        <dbReference type="SAM" id="Phobius"/>
    </source>
</evidence>
<name>A0A1N7QWP2_9FLAO</name>
<gene>
    <name evidence="2" type="ORF">SAMN05421785_11966</name>
</gene>